<dbReference type="InterPro" id="IPR029303">
    <property type="entry name" value="CapF_C"/>
</dbReference>
<dbReference type="InterPro" id="IPR036291">
    <property type="entry name" value="NAD(P)-bd_dom_sf"/>
</dbReference>
<dbReference type="OrthoDB" id="9801056at2"/>
<name>A0A3N4GPY8_9LACT</name>
<protein>
    <submittedName>
        <fullName evidence="3">Capsular polysaccharide biosynthesis protein CapF</fullName>
    </submittedName>
</protein>
<dbReference type="InterPro" id="IPR014710">
    <property type="entry name" value="RmlC-like_jellyroll"/>
</dbReference>
<dbReference type="PANTHER" id="PTHR43245">
    <property type="entry name" value="BIFUNCTIONAL POLYMYXIN RESISTANCE PROTEIN ARNA"/>
    <property type="match status" value="1"/>
</dbReference>
<dbReference type="InterPro" id="IPR001509">
    <property type="entry name" value="Epimerase_deHydtase"/>
</dbReference>
<dbReference type="SUPFAM" id="SSF51735">
    <property type="entry name" value="NAD(P)-binding Rossmann-fold domains"/>
    <property type="match status" value="1"/>
</dbReference>
<sequence>MKILITGSKGFVGSNLVADLKANQIGEIFEYDRETPFENLENWAKEADFVFHLAGVNRPENEEEFMTGNFGLTSDLLGLLKKHNNKAPIVISSSIQAALDNPYGKSKKAGEDLMFQYSKETGTKVYVYRFANLFGKWSRPNYNTVVATFCHRVSRNEEIQVNDPEAPIELTYIDDVIAELKLALKDEAHFDGVFNVVPVTYKTTVGQIAYLIKSFKSSRENLYVPNQEDGLSKKLYATYLSFLPENEFSYKLDMKSDDRGSFTEFLKSPERGQVSINVAHPGITKGQHWHHSKNEKFLVVQGTGMIRFRKYGEDKVIEYPVTGEVLEVVDIPTGYTHSIVNTGDVDMVTVMWANEVFESENPDTYYEEV</sequence>
<feature type="domain" description="Capsular polysaccharide assembling protein CapF C-terminal" evidence="2">
    <location>
        <begin position="256"/>
        <end position="365"/>
    </location>
</feature>
<dbReference type="InterPro" id="IPR050177">
    <property type="entry name" value="Lipid_A_modif_metabolic_enz"/>
</dbReference>
<dbReference type="Proteomes" id="UP000273977">
    <property type="component" value="Unassembled WGS sequence"/>
</dbReference>
<dbReference type="RefSeq" id="WP_123779761.1">
    <property type="nucleotide sequence ID" value="NZ_RKMG01000010.1"/>
</dbReference>
<keyword evidence="4" id="KW-1185">Reference proteome</keyword>
<dbReference type="SUPFAM" id="SSF51182">
    <property type="entry name" value="RmlC-like cupins"/>
    <property type="match status" value="1"/>
</dbReference>
<reference evidence="3 4" key="1">
    <citation type="submission" date="2018-11" db="EMBL/GenBank/DDBJ databases">
        <title>Aerococcus sp. SJQ22, whole genome shotgun sequence.</title>
        <authorList>
            <person name="Sun L."/>
            <person name="Gao X."/>
            <person name="Chen W."/>
            <person name="Huang K."/>
        </authorList>
    </citation>
    <scope>NUCLEOTIDE SEQUENCE [LARGE SCALE GENOMIC DNA]</scope>
    <source>
        <strain evidence="3 4">SJQ22</strain>
    </source>
</reference>
<dbReference type="AlphaFoldDB" id="A0A3N4GPY8"/>
<dbReference type="Pfam" id="PF01370">
    <property type="entry name" value="Epimerase"/>
    <property type="match status" value="1"/>
</dbReference>
<evidence type="ECO:0000313" key="3">
    <source>
        <dbReference type="EMBL" id="RPA60680.1"/>
    </source>
</evidence>
<dbReference type="CDD" id="cd05261">
    <property type="entry name" value="CAPF_like_SDR_e"/>
    <property type="match status" value="1"/>
</dbReference>
<dbReference type="CDD" id="cd07007">
    <property type="entry name" value="cupin_CapF-like_C"/>
    <property type="match status" value="1"/>
</dbReference>
<evidence type="ECO:0000259" key="1">
    <source>
        <dbReference type="Pfam" id="PF01370"/>
    </source>
</evidence>
<dbReference type="Gene3D" id="3.40.50.720">
    <property type="entry name" value="NAD(P)-binding Rossmann-like Domain"/>
    <property type="match status" value="1"/>
</dbReference>
<feature type="domain" description="NAD-dependent epimerase/dehydratase" evidence="1">
    <location>
        <begin position="3"/>
        <end position="195"/>
    </location>
</feature>
<comment type="caution">
    <text evidence="3">The sequence shown here is derived from an EMBL/GenBank/DDBJ whole genome shotgun (WGS) entry which is preliminary data.</text>
</comment>
<gene>
    <name evidence="3" type="ORF">EF384_04340</name>
</gene>
<evidence type="ECO:0000313" key="4">
    <source>
        <dbReference type="Proteomes" id="UP000273977"/>
    </source>
</evidence>
<dbReference type="InterPro" id="IPR011051">
    <property type="entry name" value="RmlC_Cupin_sf"/>
</dbReference>
<dbReference type="PANTHER" id="PTHR43245:SF55">
    <property type="entry name" value="NAD(P)-BINDING DOMAIN-CONTAINING PROTEIN"/>
    <property type="match status" value="1"/>
</dbReference>
<accession>A0A3N4GPY8</accession>
<dbReference type="Gene3D" id="2.60.120.10">
    <property type="entry name" value="Jelly Rolls"/>
    <property type="match status" value="1"/>
</dbReference>
<proteinExistence type="predicted"/>
<dbReference type="EMBL" id="RKMG01000010">
    <property type="protein sequence ID" value="RPA60680.1"/>
    <property type="molecule type" value="Genomic_DNA"/>
</dbReference>
<evidence type="ECO:0000259" key="2">
    <source>
        <dbReference type="Pfam" id="PF14667"/>
    </source>
</evidence>
<dbReference type="Pfam" id="PF14667">
    <property type="entry name" value="Polysacc_synt_C"/>
    <property type="match status" value="1"/>
</dbReference>
<organism evidence="3 4">
    <name type="scientific">Aerococcus agrisoli</name>
    <dbReference type="NCBI Taxonomy" id="2487350"/>
    <lineage>
        <taxon>Bacteria</taxon>
        <taxon>Bacillati</taxon>
        <taxon>Bacillota</taxon>
        <taxon>Bacilli</taxon>
        <taxon>Lactobacillales</taxon>
        <taxon>Aerococcaceae</taxon>
        <taxon>Aerococcus</taxon>
    </lineage>
</organism>